<dbReference type="GO" id="GO:0005829">
    <property type="term" value="C:cytosol"/>
    <property type="evidence" value="ECO:0007669"/>
    <property type="project" value="TreeGrafter"/>
</dbReference>
<dbReference type="OrthoDB" id="1523900at2"/>
<dbReference type="AlphaFoldDB" id="A0A3N4M9P0"/>
<dbReference type="InterPro" id="IPR003754">
    <property type="entry name" value="4pyrrol_synth_uPrphyn_synth"/>
</dbReference>
<evidence type="ECO:0000313" key="3">
    <source>
        <dbReference type="Proteomes" id="UP000279089"/>
    </source>
</evidence>
<sequence length="253" mass="27576">MLSLKRSGMPRANYRILSTKPLPQDLVHTAAQHGIAIVAQAFIDVQPVITGDMRKRILELSSAGGVLVFTSPNAVKFVTSVWMHSENANNLAARHRVYCLEGATRQAVEERMRNVVIEGTGANSLELAKRIVKDGIADKVIFFSGNIRRPDLPDHLQENGIGLEEMVVYHTVETPAALNEDYDGILFFSPSSVRSFFTSNSLPAGTVCFAIGGTTAAAIGMFTNNRVITSPGPSVAKLVETAIFYFDNINCYE</sequence>
<keyword evidence="3" id="KW-1185">Reference proteome</keyword>
<feature type="domain" description="Tetrapyrrole biosynthesis uroporphyrinogen III synthase" evidence="1">
    <location>
        <begin position="26"/>
        <end position="240"/>
    </location>
</feature>
<dbReference type="EMBL" id="RMBX01000019">
    <property type="protein sequence ID" value="RPD38047.1"/>
    <property type="molecule type" value="Genomic_DNA"/>
</dbReference>
<dbReference type="InterPro" id="IPR039793">
    <property type="entry name" value="UROS/Hem4"/>
</dbReference>
<organism evidence="2 3">
    <name type="scientific">Chitinophaga barathri</name>
    <dbReference type="NCBI Taxonomy" id="1647451"/>
    <lineage>
        <taxon>Bacteria</taxon>
        <taxon>Pseudomonadati</taxon>
        <taxon>Bacteroidota</taxon>
        <taxon>Chitinophagia</taxon>
        <taxon>Chitinophagales</taxon>
        <taxon>Chitinophagaceae</taxon>
        <taxon>Chitinophaga</taxon>
    </lineage>
</organism>
<dbReference type="Proteomes" id="UP000279089">
    <property type="component" value="Unassembled WGS sequence"/>
</dbReference>
<dbReference type="GO" id="GO:0006780">
    <property type="term" value="P:uroporphyrinogen III biosynthetic process"/>
    <property type="evidence" value="ECO:0007669"/>
    <property type="project" value="InterPro"/>
</dbReference>
<dbReference type="PANTHER" id="PTHR12390">
    <property type="entry name" value="UROPORPHYRINOGEN III SYNTHASE"/>
    <property type="match status" value="1"/>
</dbReference>
<proteinExistence type="predicted"/>
<dbReference type="InterPro" id="IPR036108">
    <property type="entry name" value="4pyrrol_syn_uPrphyn_synt_sf"/>
</dbReference>
<dbReference type="GO" id="GO:0004852">
    <property type="term" value="F:uroporphyrinogen-III synthase activity"/>
    <property type="evidence" value="ECO:0007669"/>
    <property type="project" value="InterPro"/>
</dbReference>
<dbReference type="Pfam" id="PF02602">
    <property type="entry name" value="HEM4"/>
    <property type="match status" value="1"/>
</dbReference>
<accession>A0A3N4M9P0</accession>
<reference evidence="3" key="1">
    <citation type="submission" date="2018-11" db="EMBL/GenBank/DDBJ databases">
        <title>Chitinophaga lutea sp.nov., isolate from arsenic contaminated soil.</title>
        <authorList>
            <person name="Zong Y."/>
        </authorList>
    </citation>
    <scope>NUCLEOTIDE SEQUENCE [LARGE SCALE GENOMIC DNA]</scope>
    <source>
        <strain evidence="3">YLT18</strain>
    </source>
</reference>
<evidence type="ECO:0000313" key="2">
    <source>
        <dbReference type="EMBL" id="RPD38047.1"/>
    </source>
</evidence>
<comment type="caution">
    <text evidence="2">The sequence shown here is derived from an EMBL/GenBank/DDBJ whole genome shotgun (WGS) entry which is preliminary data.</text>
</comment>
<gene>
    <name evidence="2" type="ORF">EG028_26915</name>
</gene>
<dbReference type="Gene3D" id="3.40.50.10090">
    <property type="match status" value="2"/>
</dbReference>
<dbReference type="SUPFAM" id="SSF69618">
    <property type="entry name" value="HemD-like"/>
    <property type="match status" value="1"/>
</dbReference>
<protein>
    <submittedName>
        <fullName evidence="2">Uroporphyrinogen-III synthase</fullName>
    </submittedName>
</protein>
<dbReference type="PANTHER" id="PTHR12390:SF0">
    <property type="entry name" value="UROPORPHYRINOGEN-III SYNTHASE"/>
    <property type="match status" value="1"/>
</dbReference>
<name>A0A3N4M9P0_9BACT</name>
<dbReference type="CDD" id="cd06578">
    <property type="entry name" value="HemD"/>
    <property type="match status" value="1"/>
</dbReference>
<evidence type="ECO:0000259" key="1">
    <source>
        <dbReference type="Pfam" id="PF02602"/>
    </source>
</evidence>